<feature type="compositionally biased region" description="Acidic residues" evidence="2">
    <location>
        <begin position="91"/>
        <end position="107"/>
    </location>
</feature>
<comment type="caution">
    <text evidence="3">The sequence shown here is derived from an EMBL/GenBank/DDBJ whole genome shotgun (WGS) entry which is preliminary data.</text>
</comment>
<keyword evidence="4" id="KW-1185">Reference proteome</keyword>
<keyword evidence="3" id="KW-0489">Methyltransferase</keyword>
<protein>
    <submittedName>
        <fullName evidence="3">Ribosomal RNA small subunit methyltransferase G</fullName>
    </submittedName>
</protein>
<evidence type="ECO:0000256" key="1">
    <source>
        <dbReference type="SAM" id="Coils"/>
    </source>
</evidence>
<feature type="coiled-coil region" evidence="1">
    <location>
        <begin position="19"/>
        <end position="46"/>
    </location>
</feature>
<evidence type="ECO:0000313" key="4">
    <source>
        <dbReference type="Proteomes" id="UP000325081"/>
    </source>
</evidence>
<sequence length="107" mass="12172">MEKELVDKEFQIVELGSKVKNLELELKVKDDAMAKMEAENQRLRRRVSLGAQWIGILECQIAAERLIAQQPSTSMGPQPAHPRHVVTVNSSEEDPEEDPEKDMMDDD</sequence>
<feature type="region of interest" description="Disordered" evidence="2">
    <location>
        <begin position="70"/>
        <end position="107"/>
    </location>
</feature>
<gene>
    <name evidence="3" type="ORF">STAS_13502</name>
</gene>
<evidence type="ECO:0000313" key="3">
    <source>
        <dbReference type="EMBL" id="GER37112.1"/>
    </source>
</evidence>
<dbReference type="GO" id="GO:0008168">
    <property type="term" value="F:methyltransferase activity"/>
    <property type="evidence" value="ECO:0007669"/>
    <property type="project" value="UniProtKB-KW"/>
</dbReference>
<proteinExistence type="predicted"/>
<organism evidence="3 4">
    <name type="scientific">Striga asiatica</name>
    <name type="common">Asiatic witchweed</name>
    <name type="synonym">Buchnera asiatica</name>
    <dbReference type="NCBI Taxonomy" id="4170"/>
    <lineage>
        <taxon>Eukaryota</taxon>
        <taxon>Viridiplantae</taxon>
        <taxon>Streptophyta</taxon>
        <taxon>Embryophyta</taxon>
        <taxon>Tracheophyta</taxon>
        <taxon>Spermatophyta</taxon>
        <taxon>Magnoliopsida</taxon>
        <taxon>eudicotyledons</taxon>
        <taxon>Gunneridae</taxon>
        <taxon>Pentapetalae</taxon>
        <taxon>asterids</taxon>
        <taxon>lamiids</taxon>
        <taxon>Lamiales</taxon>
        <taxon>Orobanchaceae</taxon>
        <taxon>Buchnereae</taxon>
        <taxon>Striga</taxon>
    </lineage>
</organism>
<keyword evidence="3" id="KW-0808">Transferase</keyword>
<reference evidence="4" key="1">
    <citation type="journal article" date="2019" name="Curr. Biol.">
        <title>Genome Sequence of Striga asiatica Provides Insight into the Evolution of Plant Parasitism.</title>
        <authorList>
            <person name="Yoshida S."/>
            <person name="Kim S."/>
            <person name="Wafula E.K."/>
            <person name="Tanskanen J."/>
            <person name="Kim Y.M."/>
            <person name="Honaas L."/>
            <person name="Yang Z."/>
            <person name="Spallek T."/>
            <person name="Conn C.E."/>
            <person name="Ichihashi Y."/>
            <person name="Cheong K."/>
            <person name="Cui S."/>
            <person name="Der J.P."/>
            <person name="Gundlach H."/>
            <person name="Jiao Y."/>
            <person name="Hori C."/>
            <person name="Ishida J.K."/>
            <person name="Kasahara H."/>
            <person name="Kiba T."/>
            <person name="Kim M.S."/>
            <person name="Koo N."/>
            <person name="Laohavisit A."/>
            <person name="Lee Y.H."/>
            <person name="Lumba S."/>
            <person name="McCourt P."/>
            <person name="Mortimer J.C."/>
            <person name="Mutuku J.M."/>
            <person name="Nomura T."/>
            <person name="Sasaki-Sekimoto Y."/>
            <person name="Seto Y."/>
            <person name="Wang Y."/>
            <person name="Wakatake T."/>
            <person name="Sakakibara H."/>
            <person name="Demura T."/>
            <person name="Yamaguchi S."/>
            <person name="Yoneyama K."/>
            <person name="Manabe R.I."/>
            <person name="Nelson D.C."/>
            <person name="Schulman A.H."/>
            <person name="Timko M.P."/>
            <person name="dePamphilis C.W."/>
            <person name="Choi D."/>
            <person name="Shirasu K."/>
        </authorList>
    </citation>
    <scope>NUCLEOTIDE SEQUENCE [LARGE SCALE GENOMIC DNA]</scope>
    <source>
        <strain evidence="4">cv. UVA1</strain>
    </source>
</reference>
<evidence type="ECO:0000256" key="2">
    <source>
        <dbReference type="SAM" id="MobiDB-lite"/>
    </source>
</evidence>
<accession>A0A5A7PX47</accession>
<dbReference type="Proteomes" id="UP000325081">
    <property type="component" value="Unassembled WGS sequence"/>
</dbReference>
<dbReference type="AlphaFoldDB" id="A0A5A7PX47"/>
<keyword evidence="1" id="KW-0175">Coiled coil</keyword>
<dbReference type="EMBL" id="BKCP01005294">
    <property type="protein sequence ID" value="GER37112.1"/>
    <property type="molecule type" value="Genomic_DNA"/>
</dbReference>
<dbReference type="GO" id="GO:0032259">
    <property type="term" value="P:methylation"/>
    <property type="evidence" value="ECO:0007669"/>
    <property type="project" value="UniProtKB-KW"/>
</dbReference>
<name>A0A5A7PX47_STRAF</name>